<evidence type="ECO:0000313" key="3">
    <source>
        <dbReference type="Proteomes" id="UP001500604"/>
    </source>
</evidence>
<feature type="region of interest" description="Disordered" evidence="1">
    <location>
        <begin position="1"/>
        <end position="21"/>
    </location>
</feature>
<keyword evidence="3" id="KW-1185">Reference proteome</keyword>
<evidence type="ECO:0000313" key="2">
    <source>
        <dbReference type="EMBL" id="GAA4648323.1"/>
    </source>
</evidence>
<dbReference type="Proteomes" id="UP001500604">
    <property type="component" value="Unassembled WGS sequence"/>
</dbReference>
<sequence>MEKFESPTMQPDEQNLDDLQRAMESQTRLAAYYTAVGNKRMAEYWACKTRVTQCHLEQINMFIEACKDL</sequence>
<evidence type="ECO:0000256" key="1">
    <source>
        <dbReference type="SAM" id="MobiDB-lite"/>
    </source>
</evidence>
<name>A0ABP8UYQ3_9GAMM</name>
<gene>
    <name evidence="2" type="ORF">GCM10023116_05900</name>
</gene>
<comment type="caution">
    <text evidence="2">The sequence shown here is derived from an EMBL/GenBank/DDBJ whole genome shotgun (WGS) entry which is preliminary data.</text>
</comment>
<dbReference type="RefSeq" id="WP_345193852.1">
    <property type="nucleotide sequence ID" value="NZ_BAABFL010000064.1"/>
</dbReference>
<protein>
    <submittedName>
        <fullName evidence="2">Uncharacterized protein</fullName>
    </submittedName>
</protein>
<dbReference type="EMBL" id="BAABFL010000064">
    <property type="protein sequence ID" value="GAA4648323.1"/>
    <property type="molecule type" value="Genomic_DNA"/>
</dbReference>
<reference evidence="3" key="1">
    <citation type="journal article" date="2019" name="Int. J. Syst. Evol. Microbiol.">
        <title>The Global Catalogue of Microorganisms (GCM) 10K type strain sequencing project: providing services to taxonomists for standard genome sequencing and annotation.</title>
        <authorList>
            <consortium name="The Broad Institute Genomics Platform"/>
            <consortium name="The Broad Institute Genome Sequencing Center for Infectious Disease"/>
            <person name="Wu L."/>
            <person name="Ma J."/>
        </authorList>
    </citation>
    <scope>NUCLEOTIDE SEQUENCE [LARGE SCALE GENOMIC DNA]</scope>
    <source>
        <strain evidence="3">JCM 17805</strain>
    </source>
</reference>
<accession>A0ABP8UYQ3</accession>
<organism evidence="2 3">
    <name type="scientific">Kistimonas scapharcae</name>
    <dbReference type="NCBI Taxonomy" id="1036133"/>
    <lineage>
        <taxon>Bacteria</taxon>
        <taxon>Pseudomonadati</taxon>
        <taxon>Pseudomonadota</taxon>
        <taxon>Gammaproteobacteria</taxon>
        <taxon>Oceanospirillales</taxon>
        <taxon>Endozoicomonadaceae</taxon>
        <taxon>Kistimonas</taxon>
    </lineage>
</organism>
<proteinExistence type="predicted"/>